<gene>
    <name evidence="3" type="ORF">EGI31_11275</name>
</gene>
<evidence type="ECO:0000313" key="4">
    <source>
        <dbReference type="Proteomes" id="UP001204144"/>
    </source>
</evidence>
<evidence type="ECO:0000313" key="3">
    <source>
        <dbReference type="EMBL" id="MCP9763538.1"/>
    </source>
</evidence>
<evidence type="ECO:0000256" key="1">
    <source>
        <dbReference type="SAM" id="SignalP"/>
    </source>
</evidence>
<dbReference type="Proteomes" id="UP001204144">
    <property type="component" value="Unassembled WGS sequence"/>
</dbReference>
<feature type="signal peptide" evidence="1">
    <location>
        <begin position="1"/>
        <end position="18"/>
    </location>
</feature>
<dbReference type="Gene3D" id="3.40.50.1820">
    <property type="entry name" value="alpha/beta hydrolase"/>
    <property type="match status" value="1"/>
</dbReference>
<dbReference type="InterPro" id="IPR050261">
    <property type="entry name" value="FrsA_esterase"/>
</dbReference>
<keyword evidence="1" id="KW-0732">Signal</keyword>
<organism evidence="3 4">
    <name type="scientific">Lacihabitans soyangensis</name>
    <dbReference type="NCBI Taxonomy" id="869394"/>
    <lineage>
        <taxon>Bacteria</taxon>
        <taxon>Pseudomonadati</taxon>
        <taxon>Bacteroidota</taxon>
        <taxon>Cytophagia</taxon>
        <taxon>Cytophagales</taxon>
        <taxon>Leadbetterellaceae</taxon>
        <taxon>Lacihabitans</taxon>
    </lineage>
</organism>
<keyword evidence="4" id="KW-1185">Reference proteome</keyword>
<feature type="chain" id="PRO_5042180258" evidence="1">
    <location>
        <begin position="19"/>
        <end position="377"/>
    </location>
</feature>
<dbReference type="PANTHER" id="PTHR22946">
    <property type="entry name" value="DIENELACTONE HYDROLASE DOMAIN-CONTAINING PROTEIN-RELATED"/>
    <property type="match status" value="1"/>
</dbReference>
<protein>
    <submittedName>
        <fullName evidence="3">Acetylxylan esterase</fullName>
    </submittedName>
</protein>
<dbReference type="AlphaFoldDB" id="A0AAE3KSX5"/>
<reference evidence="3 4" key="1">
    <citation type="submission" date="2018-11" db="EMBL/GenBank/DDBJ databases">
        <title>Novel bacteria species description.</title>
        <authorList>
            <person name="Han J.-H."/>
        </authorList>
    </citation>
    <scope>NUCLEOTIDE SEQUENCE [LARGE SCALE GENOMIC DNA]</scope>
    <source>
        <strain evidence="3 4">KCTC23259</strain>
    </source>
</reference>
<evidence type="ECO:0000259" key="2">
    <source>
        <dbReference type="Pfam" id="PF05448"/>
    </source>
</evidence>
<dbReference type="PANTHER" id="PTHR22946:SF8">
    <property type="entry name" value="ACETYL XYLAN ESTERASE DOMAIN-CONTAINING PROTEIN"/>
    <property type="match status" value="1"/>
</dbReference>
<dbReference type="SUPFAM" id="SSF53474">
    <property type="entry name" value="alpha/beta-Hydrolases"/>
    <property type="match status" value="1"/>
</dbReference>
<name>A0AAE3KSX5_9BACT</name>
<accession>A0AAE3KSX5</accession>
<dbReference type="EMBL" id="RJUF01000031">
    <property type="protein sequence ID" value="MCP9763538.1"/>
    <property type="molecule type" value="Genomic_DNA"/>
</dbReference>
<dbReference type="RefSeq" id="WP_255037318.1">
    <property type="nucleotide sequence ID" value="NZ_RJUF01000031.1"/>
</dbReference>
<sequence>MKNLMLLVFLFIFQFAFGQDQLRQGAFFTPEQSKVEMKHLASLYNNKSDWQKRAKAIKKGIREGAEVTSLKSNKKINVTIHSKQTMDGYTVENVFFESLPGIYVTGNLYKPAQFKGKIPAVLAPHGHGKDPRFGEATQKRCATMARMGVVVFTYDMIGYGDMQQCEHKIAPALKLQIINSTRALDFLSQQPEVDKAKIAVSGESGGGTQTFILAALDDRVAVSVPVVMVSNYFFGGCTCESGMAIHVRPDYATTNVEIAACFAPKPMLLVSDGDDWTKFTPDLEFPHIQRIYSFFDAKSNVENVHLPLEKHDYGPSKRKAAYDFLAKNLGLDISMADESKSQVLAREELTVFNKEYPLPANALKGNDAIISLLKTIK</sequence>
<comment type="caution">
    <text evidence="3">The sequence shown here is derived from an EMBL/GenBank/DDBJ whole genome shotgun (WGS) entry which is preliminary data.</text>
</comment>
<dbReference type="Pfam" id="PF05448">
    <property type="entry name" value="AXE1"/>
    <property type="match status" value="1"/>
</dbReference>
<dbReference type="InterPro" id="IPR029058">
    <property type="entry name" value="AB_hydrolase_fold"/>
</dbReference>
<dbReference type="InterPro" id="IPR008391">
    <property type="entry name" value="AXE1_dom"/>
</dbReference>
<proteinExistence type="predicted"/>
<feature type="domain" description="Acetyl xylan esterase" evidence="2">
    <location>
        <begin position="85"/>
        <end position="227"/>
    </location>
</feature>